<dbReference type="Pfam" id="PF22175">
    <property type="entry name" value="Ogg-HhH"/>
    <property type="match status" value="1"/>
</dbReference>
<dbReference type="GO" id="GO:0016799">
    <property type="term" value="F:hydrolase activity, hydrolyzing N-glycosyl compounds"/>
    <property type="evidence" value="ECO:0007669"/>
    <property type="project" value="InterPro"/>
</dbReference>
<protein>
    <submittedName>
        <fullName evidence="5">DNA lyase</fullName>
    </submittedName>
</protein>
<dbReference type="Gene3D" id="1.10.340.30">
    <property type="entry name" value="Hypothetical protein, domain 2"/>
    <property type="match status" value="1"/>
</dbReference>
<gene>
    <name evidence="5" type="ORF">ATB98_15860</name>
</gene>
<name>A0A178Y7S5_SINSA</name>
<comment type="caution">
    <text evidence="5">The sequence shown here is derived from an EMBL/GenBank/DDBJ whole genome shotgun (WGS) entry which is preliminary data.</text>
</comment>
<keyword evidence="6" id="KW-1185">Reference proteome</keyword>
<evidence type="ECO:0000313" key="5">
    <source>
        <dbReference type="EMBL" id="OAP43113.1"/>
    </source>
</evidence>
<evidence type="ECO:0000256" key="3">
    <source>
        <dbReference type="ARBA" id="ARBA00023204"/>
    </source>
</evidence>
<organism evidence="5 6">
    <name type="scientific">Sinorhizobium saheli</name>
    <dbReference type="NCBI Taxonomy" id="36856"/>
    <lineage>
        <taxon>Bacteria</taxon>
        <taxon>Pseudomonadati</taxon>
        <taxon>Pseudomonadota</taxon>
        <taxon>Alphaproteobacteria</taxon>
        <taxon>Hyphomicrobiales</taxon>
        <taxon>Rhizobiaceae</taxon>
        <taxon>Sinorhizobium/Ensifer group</taxon>
        <taxon>Sinorhizobium</taxon>
    </lineage>
</organism>
<dbReference type="GO" id="GO:0006281">
    <property type="term" value="P:DNA repair"/>
    <property type="evidence" value="ECO:0007669"/>
    <property type="project" value="UniProtKB-KW"/>
</dbReference>
<dbReference type="InterPro" id="IPR011257">
    <property type="entry name" value="DNA_glycosylase"/>
</dbReference>
<dbReference type="RefSeq" id="WP_066876325.1">
    <property type="nucleotide sequence ID" value="NZ_LNQB01000081.1"/>
</dbReference>
<evidence type="ECO:0000256" key="1">
    <source>
        <dbReference type="ARBA" id="ARBA00022763"/>
    </source>
</evidence>
<accession>A0A178Y7S5</accession>
<keyword evidence="4" id="KW-0326">Glycosidase</keyword>
<sequence length="232" mass="25220">MREAGQDLERAVVAIYPEIEGRAYATAGDLCERSLWRELSCCVLSSQVPYAVAVAAAEAIDRQGLLHLSFDGDLTHELTTVLKTPLAVGGSLRNYRFPASRARQLSSTKRAVCAASGSLRNLLDGDTDPVALRSWLVNNAPGLGPKQASMFLRNSGVTYSLAVLDRHVLDFMKEMGLYSGPANHISGLSAYGRYESDLRSYAERLGAAVGLLDWAIWIVMRVFKGARKEIAA</sequence>
<evidence type="ECO:0000313" key="6">
    <source>
        <dbReference type="Proteomes" id="UP000078507"/>
    </source>
</evidence>
<keyword evidence="5" id="KW-0456">Lyase</keyword>
<evidence type="ECO:0000256" key="4">
    <source>
        <dbReference type="ARBA" id="ARBA00023295"/>
    </source>
</evidence>
<dbReference type="InterPro" id="IPR012092">
    <property type="entry name" value="DNA_glyclase/AP_lyase_Ogg"/>
</dbReference>
<dbReference type="OrthoDB" id="306645at2"/>
<dbReference type="Proteomes" id="UP000078507">
    <property type="component" value="Unassembled WGS sequence"/>
</dbReference>
<dbReference type="GO" id="GO:0016829">
    <property type="term" value="F:lyase activity"/>
    <property type="evidence" value="ECO:0007669"/>
    <property type="project" value="UniProtKB-KW"/>
</dbReference>
<evidence type="ECO:0000256" key="2">
    <source>
        <dbReference type="ARBA" id="ARBA00022801"/>
    </source>
</evidence>
<dbReference type="STRING" id="36856.ATB98_15860"/>
<keyword evidence="2" id="KW-0378">Hydrolase</keyword>
<dbReference type="EMBL" id="LNQB01000081">
    <property type="protein sequence ID" value="OAP43113.1"/>
    <property type="molecule type" value="Genomic_DNA"/>
</dbReference>
<keyword evidence="1" id="KW-0227">DNA damage</keyword>
<dbReference type="GO" id="GO:0003906">
    <property type="term" value="F:DNA-(apurinic or apyrimidinic site) endonuclease activity"/>
    <property type="evidence" value="ECO:0007669"/>
    <property type="project" value="InterPro"/>
</dbReference>
<dbReference type="AlphaFoldDB" id="A0A178Y7S5"/>
<reference evidence="5 6" key="1">
    <citation type="submission" date="2015-11" db="EMBL/GenBank/DDBJ databases">
        <title>Ensifer anhuiense sp. nov., an effective nitrogen fixation bacterium with Glycine soja.</title>
        <authorList>
            <person name="Yan H."/>
            <person name="Chen W."/>
        </authorList>
    </citation>
    <scope>NUCLEOTIDE SEQUENCE [LARGE SCALE GENOMIC DNA]</scope>
    <source>
        <strain evidence="5 6">LMG 7837</strain>
    </source>
</reference>
<proteinExistence type="predicted"/>
<keyword evidence="3" id="KW-0234">DNA repair</keyword>
<dbReference type="SUPFAM" id="SSF48150">
    <property type="entry name" value="DNA-glycosylase"/>
    <property type="match status" value="1"/>
</dbReference>